<dbReference type="InterPro" id="IPR016181">
    <property type="entry name" value="Acyl_CoA_acyltransferase"/>
</dbReference>
<gene>
    <name evidence="2" type="ORF">JOF47_003652</name>
</gene>
<dbReference type="PANTHER" id="PTHR43792">
    <property type="entry name" value="GNAT FAMILY, PUTATIVE (AFU_ORTHOLOGUE AFUA_3G00765)-RELATED-RELATED"/>
    <property type="match status" value="1"/>
</dbReference>
<dbReference type="Gene3D" id="3.40.630.30">
    <property type="match status" value="1"/>
</dbReference>
<comment type="caution">
    <text evidence="2">The sequence shown here is derived from an EMBL/GenBank/DDBJ whole genome shotgun (WGS) entry which is preliminary data.</text>
</comment>
<keyword evidence="3" id="KW-1185">Reference proteome</keyword>
<reference evidence="2 3" key="1">
    <citation type="submission" date="2021-03" db="EMBL/GenBank/DDBJ databases">
        <title>Sequencing the genomes of 1000 actinobacteria strains.</title>
        <authorList>
            <person name="Klenk H.-P."/>
        </authorList>
    </citation>
    <scope>NUCLEOTIDE SEQUENCE [LARGE SCALE GENOMIC DNA]</scope>
    <source>
        <strain evidence="2 3">DSM 15797</strain>
    </source>
</reference>
<dbReference type="EMBL" id="JAGIOF010000001">
    <property type="protein sequence ID" value="MBP2388141.1"/>
    <property type="molecule type" value="Genomic_DNA"/>
</dbReference>
<dbReference type="RefSeq" id="WP_210001000.1">
    <property type="nucleotide sequence ID" value="NZ_BAAAJY010000022.1"/>
</dbReference>
<dbReference type="Pfam" id="PF13302">
    <property type="entry name" value="Acetyltransf_3"/>
    <property type="match status" value="1"/>
</dbReference>
<evidence type="ECO:0000313" key="3">
    <source>
        <dbReference type="Proteomes" id="UP001296993"/>
    </source>
</evidence>
<protein>
    <submittedName>
        <fullName evidence="2">RimJ/RimL family protein N-acetyltransferase</fullName>
    </submittedName>
</protein>
<feature type="domain" description="N-acetyltransferase" evidence="1">
    <location>
        <begin position="9"/>
        <end position="159"/>
    </location>
</feature>
<dbReference type="PANTHER" id="PTHR43792:SF1">
    <property type="entry name" value="N-ACETYLTRANSFERASE DOMAIN-CONTAINING PROTEIN"/>
    <property type="match status" value="1"/>
</dbReference>
<dbReference type="Proteomes" id="UP001296993">
    <property type="component" value="Unassembled WGS sequence"/>
</dbReference>
<organism evidence="2 3">
    <name type="scientific">Paeniglutamicibacter kerguelensis</name>
    <dbReference type="NCBI Taxonomy" id="254788"/>
    <lineage>
        <taxon>Bacteria</taxon>
        <taxon>Bacillati</taxon>
        <taxon>Actinomycetota</taxon>
        <taxon>Actinomycetes</taxon>
        <taxon>Micrococcales</taxon>
        <taxon>Micrococcaceae</taxon>
        <taxon>Paeniglutamicibacter</taxon>
    </lineage>
</organism>
<evidence type="ECO:0000259" key="1">
    <source>
        <dbReference type="Pfam" id="PF13302"/>
    </source>
</evidence>
<dbReference type="InterPro" id="IPR051531">
    <property type="entry name" value="N-acetyltransferase"/>
</dbReference>
<dbReference type="SUPFAM" id="SSF55729">
    <property type="entry name" value="Acyl-CoA N-acyltransferases (Nat)"/>
    <property type="match status" value="1"/>
</dbReference>
<evidence type="ECO:0000313" key="2">
    <source>
        <dbReference type="EMBL" id="MBP2388141.1"/>
    </source>
</evidence>
<name>A0ABS4XIF7_9MICC</name>
<proteinExistence type="predicted"/>
<dbReference type="InterPro" id="IPR000182">
    <property type="entry name" value="GNAT_dom"/>
</dbReference>
<accession>A0ABS4XIF7</accession>
<sequence length="201" mass="21698">MGSEQQSSRLVLDVPSRGDCAEIFAIASDPRTWTHIPGERSSDPKKTAELVEMFREGWTAHGLSNWVVRLGLQHEDPRIRPGMLLGTGGVHLFEPPAASPFWNLGYRIAPEGWGRGFATEVAARAVGIAREVNPEAPVIARVLSTNPASAKVAQKAGLKLAWQGAPSKETIAAVGQETVQRLIFADRDLDPGMLGWLASRG</sequence>